<evidence type="ECO:0000259" key="2">
    <source>
        <dbReference type="Pfam" id="PF08619"/>
    </source>
</evidence>
<dbReference type="InterPro" id="IPR013928">
    <property type="entry name" value="Cation/H_antiporter_C"/>
</dbReference>
<accession>A0A177A182</accession>
<proteinExistence type="predicted"/>
<dbReference type="EMBL" id="KV441406">
    <property type="protein sequence ID" value="OAF56029.1"/>
    <property type="molecule type" value="Genomic_DNA"/>
</dbReference>
<dbReference type="Proteomes" id="UP000077154">
    <property type="component" value="Unassembled WGS sequence"/>
</dbReference>
<evidence type="ECO:0000256" key="1">
    <source>
        <dbReference type="SAM" id="MobiDB-lite"/>
    </source>
</evidence>
<feature type="region of interest" description="Disordered" evidence="1">
    <location>
        <begin position="1"/>
        <end position="32"/>
    </location>
</feature>
<name>A0A177A182_9PEZI</name>
<reference evidence="3" key="1">
    <citation type="submission" date="2016-03" db="EMBL/GenBank/DDBJ databases">
        <title>Updated assembly of Pseudogymnoascus destructans, the fungus causing white-nose syndrome of bats.</title>
        <authorList>
            <person name="Palmer J.M."/>
            <person name="Drees K.P."/>
            <person name="Foster J.T."/>
            <person name="Lindner D.L."/>
        </authorList>
    </citation>
    <scope>NUCLEOTIDE SEQUENCE [LARGE SCALE GENOMIC DNA]</scope>
    <source>
        <strain evidence="3">20631-21</strain>
    </source>
</reference>
<feature type="compositionally biased region" description="Low complexity" evidence="1">
    <location>
        <begin position="21"/>
        <end position="30"/>
    </location>
</feature>
<sequence length="114" mass="12848">MSYTTANEEGPSWMNRLPRISSQSKSMSKMSDTDLEDIKMEDLHRGRFHLLAFQELSLDGKRKKIRANQMFGVHLSYLGEGRSPNGTDTDQEALSASLLSRHSLATKAKTHLQP</sequence>
<dbReference type="GO" id="GO:0015385">
    <property type="term" value="F:sodium:proton antiporter activity"/>
    <property type="evidence" value="ECO:0007669"/>
    <property type="project" value="InterPro"/>
</dbReference>
<evidence type="ECO:0000313" key="3">
    <source>
        <dbReference type="EMBL" id="OAF56029.1"/>
    </source>
</evidence>
<feature type="domain" description="Alkali metal cation/H+ antiporter Nha1 C-terminal" evidence="2">
    <location>
        <begin position="13"/>
        <end position="46"/>
    </location>
</feature>
<dbReference type="GO" id="GO:0016020">
    <property type="term" value="C:membrane"/>
    <property type="evidence" value="ECO:0007669"/>
    <property type="project" value="InterPro"/>
</dbReference>
<gene>
    <name evidence="3" type="ORF">VC83_07998</name>
</gene>
<protein>
    <recommendedName>
        <fullName evidence="2">Alkali metal cation/H+ antiporter Nha1 C-terminal domain-containing protein</fullName>
    </recommendedName>
</protein>
<dbReference type="Pfam" id="PF08619">
    <property type="entry name" value="Nha1_C"/>
    <property type="match status" value="1"/>
</dbReference>
<dbReference type="AlphaFoldDB" id="A0A177A182"/>
<dbReference type="RefSeq" id="XP_024321327.1">
    <property type="nucleotide sequence ID" value="XM_024471561.1"/>
</dbReference>
<dbReference type="GeneID" id="36291041"/>
<organism evidence="3">
    <name type="scientific">Pseudogymnoascus destructans</name>
    <dbReference type="NCBI Taxonomy" id="655981"/>
    <lineage>
        <taxon>Eukaryota</taxon>
        <taxon>Fungi</taxon>
        <taxon>Dikarya</taxon>
        <taxon>Ascomycota</taxon>
        <taxon>Pezizomycotina</taxon>
        <taxon>Leotiomycetes</taxon>
        <taxon>Thelebolales</taxon>
        <taxon>Thelebolaceae</taxon>
        <taxon>Pseudogymnoascus</taxon>
    </lineage>
</organism>